<dbReference type="InterPro" id="IPR051675">
    <property type="entry name" value="Endo/Exo/Phosphatase_dom_1"/>
</dbReference>
<sequence>MKSIKRWIRDYFHFNQRETNGFILLILALAIIAVFPFLWKPKEVTYDLTRDRQILDSLAVQLETSPYDLSRPKKEIAVIEPIPPELLQPFDPNKLTQAEWEKFGLPSYVAKRLLTYRDKAHGFTYKDQIQRIYGFPPELYTQLEPYITLPAKNNNKAFAYSERKNERSYPNYPERTKPTFTPRPFILRPFDINTADTIQLKQLRGIGSKLATRIVKFRDKLGGFENLEQLREVYGLPAEMVDSLRKYTFVDKSFQANKVNINAATLAQLQQHPYLGYKLGRHIVAYRTQHGPFSSLDDLRNIKTLDEATYQKIKPYLTL</sequence>
<keyword evidence="1" id="KW-0472">Membrane</keyword>
<dbReference type="Proteomes" id="UP000514509">
    <property type="component" value="Chromosome"/>
</dbReference>
<dbReference type="KEGG" id="add:HUW48_05170"/>
<protein>
    <submittedName>
        <fullName evidence="2">Helix-hairpin-helix domain-containing protein</fullName>
    </submittedName>
</protein>
<evidence type="ECO:0000256" key="1">
    <source>
        <dbReference type="SAM" id="Phobius"/>
    </source>
</evidence>
<organism evidence="2 3">
    <name type="scientific">Adhaeribacter radiodurans</name>
    <dbReference type="NCBI Taxonomy" id="2745197"/>
    <lineage>
        <taxon>Bacteria</taxon>
        <taxon>Pseudomonadati</taxon>
        <taxon>Bacteroidota</taxon>
        <taxon>Cytophagia</taxon>
        <taxon>Cytophagales</taxon>
        <taxon>Hymenobacteraceae</taxon>
        <taxon>Adhaeribacter</taxon>
    </lineage>
</organism>
<gene>
    <name evidence="2" type="ORF">HUW48_05170</name>
</gene>
<keyword evidence="1" id="KW-1133">Transmembrane helix</keyword>
<evidence type="ECO:0000313" key="2">
    <source>
        <dbReference type="EMBL" id="QMU27465.1"/>
    </source>
</evidence>
<proteinExistence type="predicted"/>
<dbReference type="Gene3D" id="1.10.150.280">
    <property type="entry name" value="AF1531-like domain"/>
    <property type="match status" value="2"/>
</dbReference>
<dbReference type="PANTHER" id="PTHR21180:SF32">
    <property type="entry name" value="ENDONUCLEASE_EXONUCLEASE_PHOSPHATASE FAMILY DOMAIN-CONTAINING PROTEIN 1"/>
    <property type="match status" value="1"/>
</dbReference>
<dbReference type="Pfam" id="PF12836">
    <property type="entry name" value="HHH_3"/>
    <property type="match status" value="2"/>
</dbReference>
<dbReference type="SUPFAM" id="SSF47781">
    <property type="entry name" value="RuvA domain 2-like"/>
    <property type="match status" value="3"/>
</dbReference>
<feature type="transmembrane region" description="Helical" evidence="1">
    <location>
        <begin position="21"/>
        <end position="39"/>
    </location>
</feature>
<name>A0A7L7L4E8_9BACT</name>
<dbReference type="PANTHER" id="PTHR21180">
    <property type="entry name" value="ENDONUCLEASE/EXONUCLEASE/PHOSPHATASE FAMILY DOMAIN-CONTAINING PROTEIN 1"/>
    <property type="match status" value="1"/>
</dbReference>
<evidence type="ECO:0000313" key="3">
    <source>
        <dbReference type="Proteomes" id="UP000514509"/>
    </source>
</evidence>
<reference evidence="2 3" key="1">
    <citation type="submission" date="2020-08" db="EMBL/GenBank/DDBJ databases">
        <title>Adhaeribacter dokdonensis sp. nov., isolated from the rhizosphere of Elymus tsukushiensis, a plant native to the Dokdo Islands, Republic of Korea.</title>
        <authorList>
            <person name="Ghim S.Y."/>
        </authorList>
    </citation>
    <scope>NUCLEOTIDE SEQUENCE [LARGE SCALE GENOMIC DNA]</scope>
    <source>
        <strain evidence="2 3">KUDC8001</strain>
    </source>
</reference>
<dbReference type="RefSeq" id="WP_182414660.1">
    <property type="nucleotide sequence ID" value="NZ_CP055153.1"/>
</dbReference>
<keyword evidence="1" id="KW-0812">Transmembrane</keyword>
<dbReference type="EMBL" id="CP055153">
    <property type="protein sequence ID" value="QMU27465.1"/>
    <property type="molecule type" value="Genomic_DNA"/>
</dbReference>
<dbReference type="AlphaFoldDB" id="A0A7L7L4E8"/>
<dbReference type="InterPro" id="IPR010994">
    <property type="entry name" value="RuvA_2-like"/>
</dbReference>
<accession>A0A7L7L4E8</accession>
<keyword evidence="3" id="KW-1185">Reference proteome</keyword>